<feature type="short sequence motif" description="DGA/G" evidence="4">
    <location>
        <begin position="183"/>
        <end position="185"/>
    </location>
</feature>
<feature type="active site" description="Proton acceptor" evidence="4">
    <location>
        <position position="183"/>
    </location>
</feature>
<evidence type="ECO:0000256" key="2">
    <source>
        <dbReference type="ARBA" id="ARBA00022963"/>
    </source>
</evidence>
<dbReference type="InterPro" id="IPR050301">
    <property type="entry name" value="NTE"/>
</dbReference>
<dbReference type="PROSITE" id="PS51635">
    <property type="entry name" value="PNPLA"/>
    <property type="match status" value="1"/>
</dbReference>
<dbReference type="AlphaFoldDB" id="A0A8J3M1E7"/>
<evidence type="ECO:0000256" key="4">
    <source>
        <dbReference type="PROSITE-ProRule" id="PRU01161"/>
    </source>
</evidence>
<dbReference type="EMBL" id="BONV01000001">
    <property type="protein sequence ID" value="GIG77290.1"/>
    <property type="molecule type" value="Genomic_DNA"/>
</dbReference>
<dbReference type="InterPro" id="IPR002641">
    <property type="entry name" value="PNPLA_dom"/>
</dbReference>
<dbReference type="Gene3D" id="3.40.1090.10">
    <property type="entry name" value="Cytosolic phospholipase A2 catalytic domain"/>
    <property type="match status" value="2"/>
</dbReference>
<name>A0A8J3M1E7_9ACTN</name>
<accession>A0A8J3M1E7</accession>
<comment type="caution">
    <text evidence="6">The sequence shown here is derived from an EMBL/GenBank/DDBJ whole genome shotgun (WGS) entry which is preliminary data.</text>
</comment>
<dbReference type="InterPro" id="IPR016035">
    <property type="entry name" value="Acyl_Trfase/lysoPLipase"/>
</dbReference>
<dbReference type="RefSeq" id="WP_203880770.1">
    <property type="nucleotide sequence ID" value="NZ_BAABHH010000001.1"/>
</dbReference>
<keyword evidence="1 4" id="KW-0378">Hydrolase</keyword>
<evidence type="ECO:0000259" key="5">
    <source>
        <dbReference type="PROSITE" id="PS51635"/>
    </source>
</evidence>
<organism evidence="6 7">
    <name type="scientific">Planotetraspora kaengkrachanensis</name>
    <dbReference type="NCBI Taxonomy" id="575193"/>
    <lineage>
        <taxon>Bacteria</taxon>
        <taxon>Bacillati</taxon>
        <taxon>Actinomycetota</taxon>
        <taxon>Actinomycetes</taxon>
        <taxon>Streptosporangiales</taxon>
        <taxon>Streptosporangiaceae</taxon>
        <taxon>Planotetraspora</taxon>
    </lineage>
</organism>
<evidence type="ECO:0000256" key="1">
    <source>
        <dbReference type="ARBA" id="ARBA00022801"/>
    </source>
</evidence>
<feature type="short sequence motif" description="GXSXG" evidence="4">
    <location>
        <begin position="40"/>
        <end position="44"/>
    </location>
</feature>
<feature type="domain" description="PNPLA" evidence="5">
    <location>
        <begin position="5"/>
        <end position="196"/>
    </location>
</feature>
<dbReference type="PANTHER" id="PTHR14226:SF57">
    <property type="entry name" value="BLR7027 PROTEIN"/>
    <property type="match status" value="1"/>
</dbReference>
<reference evidence="6 7" key="1">
    <citation type="submission" date="2021-01" db="EMBL/GenBank/DDBJ databases">
        <title>Whole genome shotgun sequence of Planotetraspora kaengkrachanensis NBRC 104272.</title>
        <authorList>
            <person name="Komaki H."/>
            <person name="Tamura T."/>
        </authorList>
    </citation>
    <scope>NUCLEOTIDE SEQUENCE [LARGE SCALE GENOMIC DNA]</scope>
    <source>
        <strain evidence="6 7">NBRC 104272</strain>
    </source>
</reference>
<dbReference type="Proteomes" id="UP000630097">
    <property type="component" value="Unassembled WGS sequence"/>
</dbReference>
<evidence type="ECO:0000313" key="7">
    <source>
        <dbReference type="Proteomes" id="UP000630097"/>
    </source>
</evidence>
<protein>
    <submittedName>
        <fullName evidence="6">Patatin</fullName>
    </submittedName>
</protein>
<proteinExistence type="predicted"/>
<sequence length="275" mass="27977">MTSALVLGGGGVAGIAWEAGVVAGLRERGVDLGTADRIIGTSAGSVTGTLLATGADLEAAVGRQVTVDNGPAPTVASEAVMEAFAILFDPNLDPQEARRRVGQMALAAPTGPATARIERVGDRLPIKEWPDRELLITSVNAATGEFVVWDKDSGIPLVLAVASSCAVPMVYPPVEIAGERYVDGGVRSPTNADLASGAGTVVVLEPLGAMSPRAMLEAELLAVGTAKTLVVQPDEATVAVFGDNVLDPGLWGPAYKAGVAQSETLAESVAAVWNA</sequence>
<dbReference type="Pfam" id="PF01734">
    <property type="entry name" value="Patatin"/>
    <property type="match status" value="1"/>
</dbReference>
<dbReference type="GO" id="GO:0016042">
    <property type="term" value="P:lipid catabolic process"/>
    <property type="evidence" value="ECO:0007669"/>
    <property type="project" value="UniProtKB-UniRule"/>
</dbReference>
<feature type="active site" description="Nucleophile" evidence="4">
    <location>
        <position position="42"/>
    </location>
</feature>
<evidence type="ECO:0000313" key="6">
    <source>
        <dbReference type="EMBL" id="GIG77290.1"/>
    </source>
</evidence>
<keyword evidence="2 4" id="KW-0442">Lipid degradation</keyword>
<dbReference type="GO" id="GO:0016787">
    <property type="term" value="F:hydrolase activity"/>
    <property type="evidence" value="ECO:0007669"/>
    <property type="project" value="UniProtKB-UniRule"/>
</dbReference>
<feature type="short sequence motif" description="GXGXXG" evidence="4">
    <location>
        <begin position="9"/>
        <end position="14"/>
    </location>
</feature>
<keyword evidence="3 4" id="KW-0443">Lipid metabolism</keyword>
<keyword evidence="7" id="KW-1185">Reference proteome</keyword>
<gene>
    <name evidence="6" type="ORF">Pka01_04170</name>
</gene>
<dbReference type="SUPFAM" id="SSF52151">
    <property type="entry name" value="FabD/lysophospholipase-like"/>
    <property type="match status" value="1"/>
</dbReference>
<dbReference type="PANTHER" id="PTHR14226">
    <property type="entry name" value="NEUROPATHY TARGET ESTERASE/SWISS CHEESE D.MELANOGASTER"/>
    <property type="match status" value="1"/>
</dbReference>
<evidence type="ECO:0000256" key="3">
    <source>
        <dbReference type="ARBA" id="ARBA00023098"/>
    </source>
</evidence>